<dbReference type="Proteomes" id="UP000446768">
    <property type="component" value="Unassembled WGS sequence"/>
</dbReference>
<feature type="transmembrane region" description="Helical" evidence="1">
    <location>
        <begin position="12"/>
        <end position="32"/>
    </location>
</feature>
<protein>
    <submittedName>
        <fullName evidence="2">Uncharacterized protein</fullName>
    </submittedName>
</protein>
<dbReference type="RefSeq" id="WP_154375371.1">
    <property type="nucleotide sequence ID" value="NZ_WKJJ01000009.1"/>
</dbReference>
<reference evidence="2 3" key="1">
    <citation type="submission" date="2019-11" db="EMBL/GenBank/DDBJ databases">
        <title>Novel species isolated from a subtropical stream in China.</title>
        <authorList>
            <person name="Lu H."/>
        </authorList>
    </citation>
    <scope>NUCLEOTIDE SEQUENCE [LARGE SCALE GENOMIC DNA]</scope>
    <source>
        <strain evidence="2 3">FT92W</strain>
    </source>
</reference>
<name>A0A7X2LS39_9BURK</name>
<feature type="transmembrane region" description="Helical" evidence="1">
    <location>
        <begin position="72"/>
        <end position="94"/>
    </location>
</feature>
<accession>A0A7X2LS39</accession>
<sequence length="125" mass="13886">MEILVELLFEFLIQLFGELLVEVGLQSIAAPFRKESSPWLAAIGYAFFGAVAGAISLWLFPDHMVVNVKLRLINLGVTPIATGLCMSLLGAWRARRGQDLIRIDRFSYGYLFALCLGLVRFYGAS</sequence>
<gene>
    <name evidence="2" type="ORF">GJ700_15480</name>
</gene>
<keyword evidence="3" id="KW-1185">Reference proteome</keyword>
<evidence type="ECO:0000313" key="2">
    <source>
        <dbReference type="EMBL" id="MRV73110.1"/>
    </source>
</evidence>
<evidence type="ECO:0000313" key="3">
    <source>
        <dbReference type="Proteomes" id="UP000446768"/>
    </source>
</evidence>
<keyword evidence="1" id="KW-1133">Transmembrane helix</keyword>
<proteinExistence type="predicted"/>
<feature type="transmembrane region" description="Helical" evidence="1">
    <location>
        <begin position="106"/>
        <end position="123"/>
    </location>
</feature>
<evidence type="ECO:0000256" key="1">
    <source>
        <dbReference type="SAM" id="Phobius"/>
    </source>
</evidence>
<dbReference type="EMBL" id="WKJJ01000009">
    <property type="protein sequence ID" value="MRV73110.1"/>
    <property type="molecule type" value="Genomic_DNA"/>
</dbReference>
<keyword evidence="1" id="KW-0472">Membrane</keyword>
<organism evidence="2 3">
    <name type="scientific">Pseudoduganella rivuli</name>
    <dbReference type="NCBI Taxonomy" id="2666085"/>
    <lineage>
        <taxon>Bacteria</taxon>
        <taxon>Pseudomonadati</taxon>
        <taxon>Pseudomonadota</taxon>
        <taxon>Betaproteobacteria</taxon>
        <taxon>Burkholderiales</taxon>
        <taxon>Oxalobacteraceae</taxon>
        <taxon>Telluria group</taxon>
        <taxon>Pseudoduganella</taxon>
    </lineage>
</organism>
<comment type="caution">
    <text evidence="2">The sequence shown here is derived from an EMBL/GenBank/DDBJ whole genome shotgun (WGS) entry which is preliminary data.</text>
</comment>
<keyword evidence="1" id="KW-0812">Transmembrane</keyword>
<dbReference type="AlphaFoldDB" id="A0A7X2LS39"/>
<feature type="transmembrane region" description="Helical" evidence="1">
    <location>
        <begin position="39"/>
        <end position="60"/>
    </location>
</feature>